<evidence type="ECO:0000313" key="2">
    <source>
        <dbReference type="Proteomes" id="UP000076858"/>
    </source>
</evidence>
<reference evidence="1 2" key="1">
    <citation type="submission" date="2016-03" db="EMBL/GenBank/DDBJ databases">
        <title>EvidentialGene: Evidence-directed Construction of Genes on Genomes.</title>
        <authorList>
            <person name="Gilbert D.G."/>
            <person name="Choi J.-H."/>
            <person name="Mockaitis K."/>
            <person name="Colbourne J."/>
            <person name="Pfrender M."/>
        </authorList>
    </citation>
    <scope>NUCLEOTIDE SEQUENCE [LARGE SCALE GENOMIC DNA]</scope>
    <source>
        <strain evidence="1 2">Xinb3</strain>
        <tissue evidence="1">Complete organism</tissue>
    </source>
</reference>
<dbReference type="Proteomes" id="UP000076858">
    <property type="component" value="Unassembled WGS sequence"/>
</dbReference>
<keyword evidence="2" id="KW-1185">Reference proteome</keyword>
<evidence type="ECO:0008006" key="3">
    <source>
        <dbReference type="Google" id="ProtNLM"/>
    </source>
</evidence>
<sequence length="103" mass="11911">LEQPLFLVASNGFESVPRNPGANRFFQEIAEEAEESKIPKSNWTHRMSEINQDWASVNQNFPEAFVSLQYFVASWCTDCQDPVLQHYICSELPRSIEMIEIDD</sequence>
<accession>A0A164F790</accession>
<organism evidence="1 2">
    <name type="scientific">Daphnia magna</name>
    <dbReference type="NCBI Taxonomy" id="35525"/>
    <lineage>
        <taxon>Eukaryota</taxon>
        <taxon>Metazoa</taxon>
        <taxon>Ecdysozoa</taxon>
        <taxon>Arthropoda</taxon>
        <taxon>Crustacea</taxon>
        <taxon>Branchiopoda</taxon>
        <taxon>Diplostraca</taxon>
        <taxon>Cladocera</taxon>
        <taxon>Anomopoda</taxon>
        <taxon>Daphniidae</taxon>
        <taxon>Daphnia</taxon>
    </lineage>
</organism>
<dbReference type="EMBL" id="LRGB01021166">
    <property type="protein sequence ID" value="KZR97501.1"/>
    <property type="molecule type" value="Genomic_DNA"/>
</dbReference>
<dbReference type="AlphaFoldDB" id="A0A164F790"/>
<protein>
    <recommendedName>
        <fullName evidence="3">Thioredoxin domain-containing protein</fullName>
    </recommendedName>
</protein>
<gene>
    <name evidence="1" type="ORF">APZ42_007590</name>
</gene>
<comment type="caution">
    <text evidence="1">The sequence shown here is derived from an EMBL/GenBank/DDBJ whole genome shotgun (WGS) entry which is preliminary data.</text>
</comment>
<feature type="non-terminal residue" evidence="1">
    <location>
        <position position="1"/>
    </location>
</feature>
<evidence type="ECO:0000313" key="1">
    <source>
        <dbReference type="EMBL" id="KZR97501.1"/>
    </source>
</evidence>
<proteinExistence type="predicted"/>
<name>A0A164F790_9CRUS</name>